<dbReference type="PANTHER" id="PTHR45528:SF1">
    <property type="entry name" value="SENSOR HISTIDINE KINASE CPXA"/>
    <property type="match status" value="1"/>
</dbReference>
<dbReference type="STRING" id="1173111.SAMN05444955_11299"/>
<evidence type="ECO:0000256" key="9">
    <source>
        <dbReference type="ARBA" id="ARBA00022777"/>
    </source>
</evidence>
<keyword evidence="9" id="KW-0418">Kinase</keyword>
<accession>A0A1H8GWI5</accession>
<gene>
    <name evidence="14" type="ORF">SAMN05444955_11299</name>
</gene>
<evidence type="ECO:0000313" key="14">
    <source>
        <dbReference type="EMBL" id="SEN48180.1"/>
    </source>
</evidence>
<evidence type="ECO:0000256" key="2">
    <source>
        <dbReference type="ARBA" id="ARBA00004651"/>
    </source>
</evidence>
<keyword evidence="8" id="KW-0547">Nucleotide-binding</keyword>
<dbReference type="EC" id="2.7.13.3" evidence="3"/>
<comment type="catalytic activity">
    <reaction evidence="1">
        <text>ATP + protein L-histidine = ADP + protein N-phospho-L-histidine.</text>
        <dbReference type="EC" id="2.7.13.3"/>
    </reaction>
</comment>
<keyword evidence="11" id="KW-1133">Transmembrane helix</keyword>
<dbReference type="GO" id="GO:0005886">
    <property type="term" value="C:plasma membrane"/>
    <property type="evidence" value="ECO:0007669"/>
    <property type="project" value="UniProtKB-SubCell"/>
</dbReference>
<keyword evidence="12" id="KW-0902">Two-component regulatory system</keyword>
<name>A0A1H8GWI5_9BACL</name>
<evidence type="ECO:0000256" key="11">
    <source>
        <dbReference type="ARBA" id="ARBA00022989"/>
    </source>
</evidence>
<evidence type="ECO:0000256" key="13">
    <source>
        <dbReference type="ARBA" id="ARBA00023136"/>
    </source>
</evidence>
<dbReference type="InterPro" id="IPR003661">
    <property type="entry name" value="HisK_dim/P_dom"/>
</dbReference>
<dbReference type="CDD" id="cd00082">
    <property type="entry name" value="HisKA"/>
    <property type="match status" value="1"/>
</dbReference>
<dbReference type="RefSeq" id="WP_089970375.1">
    <property type="nucleotide sequence ID" value="NZ_FOCQ01000012.1"/>
</dbReference>
<keyword evidence="13" id="KW-0472">Membrane</keyword>
<dbReference type="OrthoDB" id="9786919at2"/>
<evidence type="ECO:0000256" key="8">
    <source>
        <dbReference type="ARBA" id="ARBA00022741"/>
    </source>
</evidence>
<evidence type="ECO:0000256" key="10">
    <source>
        <dbReference type="ARBA" id="ARBA00022840"/>
    </source>
</evidence>
<dbReference type="InterPro" id="IPR050398">
    <property type="entry name" value="HssS/ArlS-like"/>
</dbReference>
<dbReference type="AlphaFoldDB" id="A0A1H8GWI5"/>
<keyword evidence="5" id="KW-0597">Phosphoprotein</keyword>
<sequence>MKIKEAVKKIRLGQYRSFCPLKRKDELGAMSHELFEMSGQMEERPAQMKKEEKLNEAWDTLKELERKQKRLIGSIGHEFKTPLTVMKAYVDLMDGGSGQDF</sequence>
<dbReference type="EMBL" id="FOCQ01000012">
    <property type="protein sequence ID" value="SEN48180.1"/>
    <property type="molecule type" value="Genomic_DNA"/>
</dbReference>
<evidence type="ECO:0000256" key="5">
    <source>
        <dbReference type="ARBA" id="ARBA00022553"/>
    </source>
</evidence>
<keyword evidence="7" id="KW-0812">Transmembrane</keyword>
<evidence type="ECO:0000256" key="4">
    <source>
        <dbReference type="ARBA" id="ARBA00022475"/>
    </source>
</evidence>
<dbReference type="SUPFAM" id="SSF47384">
    <property type="entry name" value="Homodimeric domain of signal transducing histidine kinase"/>
    <property type="match status" value="1"/>
</dbReference>
<organism evidence="14 15">
    <name type="scientific">Lihuaxuella thermophila</name>
    <dbReference type="NCBI Taxonomy" id="1173111"/>
    <lineage>
        <taxon>Bacteria</taxon>
        <taxon>Bacillati</taxon>
        <taxon>Bacillota</taxon>
        <taxon>Bacilli</taxon>
        <taxon>Bacillales</taxon>
        <taxon>Thermoactinomycetaceae</taxon>
        <taxon>Lihuaxuella</taxon>
    </lineage>
</organism>
<evidence type="ECO:0000313" key="15">
    <source>
        <dbReference type="Proteomes" id="UP000199695"/>
    </source>
</evidence>
<dbReference type="GO" id="GO:0000155">
    <property type="term" value="F:phosphorelay sensor kinase activity"/>
    <property type="evidence" value="ECO:0007669"/>
    <property type="project" value="InterPro"/>
</dbReference>
<keyword evidence="6" id="KW-0808">Transferase</keyword>
<keyword evidence="15" id="KW-1185">Reference proteome</keyword>
<protein>
    <recommendedName>
        <fullName evidence="3">histidine kinase</fullName>
        <ecNumber evidence="3">2.7.13.3</ecNumber>
    </recommendedName>
</protein>
<dbReference type="Proteomes" id="UP000199695">
    <property type="component" value="Unassembled WGS sequence"/>
</dbReference>
<evidence type="ECO:0000256" key="7">
    <source>
        <dbReference type="ARBA" id="ARBA00022692"/>
    </source>
</evidence>
<evidence type="ECO:0000256" key="6">
    <source>
        <dbReference type="ARBA" id="ARBA00022679"/>
    </source>
</evidence>
<dbReference type="PANTHER" id="PTHR45528">
    <property type="entry name" value="SENSOR HISTIDINE KINASE CPXA"/>
    <property type="match status" value="1"/>
</dbReference>
<dbReference type="Gene3D" id="1.10.287.130">
    <property type="match status" value="1"/>
</dbReference>
<comment type="subcellular location">
    <subcellularLocation>
        <location evidence="2">Cell membrane</location>
        <topology evidence="2">Multi-pass membrane protein</topology>
    </subcellularLocation>
</comment>
<evidence type="ECO:0000256" key="12">
    <source>
        <dbReference type="ARBA" id="ARBA00023012"/>
    </source>
</evidence>
<keyword evidence="10" id="KW-0067">ATP-binding</keyword>
<evidence type="ECO:0000256" key="1">
    <source>
        <dbReference type="ARBA" id="ARBA00000085"/>
    </source>
</evidence>
<reference evidence="14 15" key="1">
    <citation type="submission" date="2016-10" db="EMBL/GenBank/DDBJ databases">
        <authorList>
            <person name="de Groot N.N."/>
        </authorList>
    </citation>
    <scope>NUCLEOTIDE SEQUENCE [LARGE SCALE GENOMIC DNA]</scope>
    <source>
        <strain evidence="14 15">DSM 46701</strain>
    </source>
</reference>
<dbReference type="InterPro" id="IPR036097">
    <property type="entry name" value="HisK_dim/P_sf"/>
</dbReference>
<keyword evidence="4" id="KW-1003">Cell membrane</keyword>
<dbReference type="GO" id="GO:0005524">
    <property type="term" value="F:ATP binding"/>
    <property type="evidence" value="ECO:0007669"/>
    <property type="project" value="UniProtKB-KW"/>
</dbReference>
<proteinExistence type="predicted"/>
<evidence type="ECO:0000256" key="3">
    <source>
        <dbReference type="ARBA" id="ARBA00012438"/>
    </source>
</evidence>